<keyword evidence="1" id="KW-0446">Lipid-binding</keyword>
<dbReference type="InterPro" id="IPR050270">
    <property type="entry name" value="DegV_domain_contain"/>
</dbReference>
<dbReference type="NCBIfam" id="TIGR00762">
    <property type="entry name" value="DegV"/>
    <property type="match status" value="1"/>
</dbReference>
<evidence type="ECO:0000313" key="3">
    <source>
        <dbReference type="Proteomes" id="UP001344817"/>
    </source>
</evidence>
<comment type="caution">
    <text evidence="2">The sequence shown here is derived from an EMBL/GenBank/DDBJ whole genome shotgun (WGS) entry which is preliminary data.</text>
</comment>
<gene>
    <name evidence="2" type="ORF">V2E24_03495</name>
</gene>
<dbReference type="PANTHER" id="PTHR33434:SF2">
    <property type="entry name" value="FATTY ACID-BINDING PROTEIN TM_1468"/>
    <property type="match status" value="1"/>
</dbReference>
<protein>
    <submittedName>
        <fullName evidence="2">DegV family protein</fullName>
    </submittedName>
</protein>
<dbReference type="RefSeq" id="WP_330501038.1">
    <property type="nucleotide sequence ID" value="NZ_JAZDWZ010000015.1"/>
</dbReference>
<dbReference type="Pfam" id="PF02645">
    <property type="entry name" value="DegV"/>
    <property type="match status" value="1"/>
</dbReference>
<dbReference type="InterPro" id="IPR003797">
    <property type="entry name" value="DegV"/>
</dbReference>
<dbReference type="PANTHER" id="PTHR33434">
    <property type="entry name" value="DEGV DOMAIN-CONTAINING PROTEIN DR_1986-RELATED"/>
    <property type="match status" value="1"/>
</dbReference>
<reference evidence="2" key="1">
    <citation type="submission" date="2024-01" db="EMBL/GenBank/DDBJ databases">
        <title>Genome sequence of Mycoplasma ciconiae type strain DSM 25251.</title>
        <authorList>
            <person name="Spergser J."/>
        </authorList>
    </citation>
    <scope>NUCLEOTIDE SEQUENCE [LARGE SCALE GENOMIC DNA]</scope>
    <source>
        <strain evidence="2">DSM 25251</strain>
    </source>
</reference>
<evidence type="ECO:0000313" key="2">
    <source>
        <dbReference type="EMBL" id="MEE3928625.1"/>
    </source>
</evidence>
<dbReference type="PROSITE" id="PS51482">
    <property type="entry name" value="DEGV"/>
    <property type="match status" value="1"/>
</dbReference>
<dbReference type="Proteomes" id="UP001344817">
    <property type="component" value="Unassembled WGS sequence"/>
</dbReference>
<dbReference type="Gene3D" id="3.30.1180.10">
    <property type="match status" value="1"/>
</dbReference>
<dbReference type="InterPro" id="IPR043168">
    <property type="entry name" value="DegV_C"/>
</dbReference>
<sequence>MKKLGIIIDSFSQISKEEANKMGYGFLSLQSEIDNKVFVDGVDDPIQTLEALSVASKYLTSLPRLDLMEQEIEKFAKNYDDVIVLLINQKLSSSAQYAQTIAKNYNNVYVVDNSFVGTQFLDVAKISLDLYSKNYSVDEVIDNIHKLDDLTINYIVPKNLDYIIGGGRLSAAKKFIMTKIQMIPILKYKAEVSVSGLKRSTKSAIEKVFEKLIKFIGGAENIDKFSFRWIHGIDQVMNQQVLEIAKNFNITLENEQITATAVAIHCGPGAISLSVFPKVN</sequence>
<dbReference type="EMBL" id="JAZDWZ010000015">
    <property type="protein sequence ID" value="MEE3928625.1"/>
    <property type="molecule type" value="Genomic_DNA"/>
</dbReference>
<dbReference type="SUPFAM" id="SSF82549">
    <property type="entry name" value="DAK1/DegV-like"/>
    <property type="match status" value="1"/>
</dbReference>
<organism evidence="2 3">
    <name type="scientific">Mycoplasmopsis ciconiae</name>
    <dbReference type="NCBI Taxonomy" id="561067"/>
    <lineage>
        <taxon>Bacteria</taxon>
        <taxon>Bacillati</taxon>
        <taxon>Mycoplasmatota</taxon>
        <taxon>Mycoplasmoidales</taxon>
        <taxon>Metamycoplasmataceae</taxon>
        <taxon>Mycoplasmopsis</taxon>
    </lineage>
</organism>
<keyword evidence="3" id="KW-1185">Reference proteome</keyword>
<dbReference type="Gene3D" id="3.40.50.10170">
    <property type="match status" value="1"/>
</dbReference>
<name>A0ABU7MMF0_9BACT</name>
<accession>A0ABU7MMF0</accession>
<proteinExistence type="predicted"/>
<evidence type="ECO:0000256" key="1">
    <source>
        <dbReference type="ARBA" id="ARBA00023121"/>
    </source>
</evidence>